<evidence type="ECO:0000256" key="2">
    <source>
        <dbReference type="SAM" id="SignalP"/>
    </source>
</evidence>
<dbReference type="Proteomes" id="UP000078459">
    <property type="component" value="Unassembled WGS sequence"/>
</dbReference>
<accession>A0A179DIG2</accession>
<proteinExistence type="predicted"/>
<keyword evidence="5" id="KW-1185">Reference proteome</keyword>
<feature type="compositionally biased region" description="Basic residues" evidence="1">
    <location>
        <begin position="476"/>
        <end position="487"/>
    </location>
</feature>
<sequence length="487" mass="55566">MKKCLLLIFIIFSVFKISAQNFSLNHSGTLYDSFENPVEQSFQKDFSRKYAITILPSLFMFGNFEGEAQTAFKKYAFTRVFGASSFSDFSKKNNLIYDASLYLFSFKIFKTTNYNREIGISLKFKDEGNINISNGTFALLDDFSNFKQTNYSNILNSEGINQSYWQLALNYRENYNERWGFGAKISLLNGSLYNKLDINSSKLTIDSDTSYTAGLQGQYKSSFGTDNLSYSKLLPNLKNFGTAISAGASYTSKNGIYLSLNIRDLGFIHWSKKSSVYNFDDNFTVNGANRLGANNRFFSSFEKILNVSQSNENFYSLIDTKTTFTASKDFDFYQSTFVFNKSTFNKAGQIALVNNFKKNAFNISINPVYDLVSDWNLGSQFMIKSPNAEFYIGSDQVFPTYYFSKGFITKNENIGNGNPRLSFFIGLNMKFGKKMQDIGNADEIPGLNDKETGFVSRLSPRELRRAQKQNRAIEKRARKSDKRNRKN</sequence>
<organism evidence="4 5">
    <name type="scientific">Pedobacter psychrophilus</name>
    <dbReference type="NCBI Taxonomy" id="1826909"/>
    <lineage>
        <taxon>Bacteria</taxon>
        <taxon>Pseudomonadati</taxon>
        <taxon>Bacteroidota</taxon>
        <taxon>Sphingobacteriia</taxon>
        <taxon>Sphingobacteriales</taxon>
        <taxon>Sphingobacteriaceae</taxon>
        <taxon>Pedobacter</taxon>
    </lineage>
</organism>
<protein>
    <recommendedName>
        <fullName evidence="3">DUF5723 domain-containing protein</fullName>
    </recommendedName>
</protein>
<feature type="compositionally biased region" description="Basic and acidic residues" evidence="1">
    <location>
        <begin position="459"/>
        <end position="475"/>
    </location>
</feature>
<comment type="caution">
    <text evidence="4">The sequence shown here is derived from an EMBL/GenBank/DDBJ whole genome shotgun (WGS) entry which is preliminary data.</text>
</comment>
<gene>
    <name evidence="4" type="ORF">A5893_06460</name>
</gene>
<evidence type="ECO:0000313" key="5">
    <source>
        <dbReference type="Proteomes" id="UP000078459"/>
    </source>
</evidence>
<dbReference type="EMBL" id="LWHJ01000022">
    <property type="protein sequence ID" value="OAQ40582.1"/>
    <property type="molecule type" value="Genomic_DNA"/>
</dbReference>
<feature type="domain" description="DUF5723" evidence="3">
    <location>
        <begin position="84"/>
        <end position="395"/>
    </location>
</feature>
<name>A0A179DIG2_9SPHI</name>
<dbReference type="AlphaFoldDB" id="A0A179DIG2"/>
<feature type="chain" id="PRO_5008100552" description="DUF5723 domain-containing protein" evidence="2">
    <location>
        <begin position="20"/>
        <end position="487"/>
    </location>
</feature>
<evidence type="ECO:0000313" key="4">
    <source>
        <dbReference type="EMBL" id="OAQ40582.1"/>
    </source>
</evidence>
<evidence type="ECO:0000259" key="3">
    <source>
        <dbReference type="Pfam" id="PF18990"/>
    </source>
</evidence>
<dbReference type="Pfam" id="PF18990">
    <property type="entry name" value="DUF5723"/>
    <property type="match status" value="1"/>
</dbReference>
<keyword evidence="2" id="KW-0732">Signal</keyword>
<feature type="region of interest" description="Disordered" evidence="1">
    <location>
        <begin position="442"/>
        <end position="487"/>
    </location>
</feature>
<dbReference type="RefSeq" id="WP_068821816.1">
    <property type="nucleotide sequence ID" value="NZ_LWHJ01000022.1"/>
</dbReference>
<reference evidence="4 5" key="2">
    <citation type="submission" date="2016-06" db="EMBL/GenBank/DDBJ databases">
        <title>Pedobacter psychrophilus sp. nov., isolated from Antarctic fragmentary rock.</title>
        <authorList>
            <person name="Svec P."/>
        </authorList>
    </citation>
    <scope>NUCLEOTIDE SEQUENCE [LARGE SCALE GENOMIC DNA]</scope>
    <source>
        <strain evidence="4 5">CCM 8644</strain>
    </source>
</reference>
<evidence type="ECO:0000256" key="1">
    <source>
        <dbReference type="SAM" id="MobiDB-lite"/>
    </source>
</evidence>
<dbReference type="OrthoDB" id="783295at2"/>
<reference evidence="4 5" key="1">
    <citation type="submission" date="2016-04" db="EMBL/GenBank/DDBJ databases">
        <authorList>
            <person name="Evans L.H."/>
            <person name="Alamgir A."/>
            <person name="Owens N."/>
            <person name="Weber N.D."/>
            <person name="Virtaneva K."/>
            <person name="Barbian K."/>
            <person name="Babar A."/>
            <person name="Rosenke K."/>
        </authorList>
    </citation>
    <scope>NUCLEOTIDE SEQUENCE [LARGE SCALE GENOMIC DNA]</scope>
    <source>
        <strain evidence="4 5">CCM 8644</strain>
    </source>
</reference>
<dbReference type="InterPro" id="IPR043781">
    <property type="entry name" value="DUF5723"/>
</dbReference>
<feature type="signal peptide" evidence="2">
    <location>
        <begin position="1"/>
        <end position="19"/>
    </location>
</feature>
<dbReference type="STRING" id="1826909.A5893_06460"/>